<evidence type="ECO:0000313" key="1">
    <source>
        <dbReference type="EMBL" id="KAI9897354.1"/>
    </source>
</evidence>
<name>A0ACC0UV04_9HYPO</name>
<reference evidence="1" key="1">
    <citation type="submission" date="2022-10" db="EMBL/GenBank/DDBJ databases">
        <title>Complete Genome of Trichothecium roseum strain YXFP-22015, a Plant Pathogen Isolated from Citrus.</title>
        <authorList>
            <person name="Wang Y."/>
            <person name="Zhu L."/>
        </authorList>
    </citation>
    <scope>NUCLEOTIDE SEQUENCE</scope>
    <source>
        <strain evidence="1">YXFP-22015</strain>
    </source>
</reference>
<sequence>MAPSPRKIENPILGSVIEADERTCLEADTLKRVTSTEQATADSPDTTTRNSKAQPFSCGYSPLGHLSGHDKALYRDQSVLQPDSEIC</sequence>
<protein>
    <submittedName>
        <fullName evidence="1">Uncharacterized protein</fullName>
    </submittedName>
</protein>
<comment type="caution">
    <text evidence="1">The sequence shown here is derived from an EMBL/GenBank/DDBJ whole genome shotgun (WGS) entry which is preliminary data.</text>
</comment>
<dbReference type="EMBL" id="CM047946">
    <property type="protein sequence ID" value="KAI9897354.1"/>
    <property type="molecule type" value="Genomic_DNA"/>
</dbReference>
<proteinExistence type="predicted"/>
<accession>A0ACC0UV04</accession>
<gene>
    <name evidence="1" type="ORF">N3K66_007210</name>
</gene>
<evidence type="ECO:0000313" key="2">
    <source>
        <dbReference type="Proteomes" id="UP001163324"/>
    </source>
</evidence>
<keyword evidence="2" id="KW-1185">Reference proteome</keyword>
<organism evidence="1 2">
    <name type="scientific">Trichothecium roseum</name>
    <dbReference type="NCBI Taxonomy" id="47278"/>
    <lineage>
        <taxon>Eukaryota</taxon>
        <taxon>Fungi</taxon>
        <taxon>Dikarya</taxon>
        <taxon>Ascomycota</taxon>
        <taxon>Pezizomycotina</taxon>
        <taxon>Sordariomycetes</taxon>
        <taxon>Hypocreomycetidae</taxon>
        <taxon>Hypocreales</taxon>
        <taxon>Hypocreales incertae sedis</taxon>
        <taxon>Trichothecium</taxon>
    </lineage>
</organism>
<dbReference type="Proteomes" id="UP001163324">
    <property type="component" value="Chromosome 7"/>
</dbReference>